<feature type="compositionally biased region" description="Low complexity" evidence="1">
    <location>
        <begin position="1"/>
        <end position="14"/>
    </location>
</feature>
<organism evidence="2 3">
    <name type="scientific">Wenjunlia vitaminophila</name>
    <name type="common">Streptomyces vitaminophilus</name>
    <dbReference type="NCBI Taxonomy" id="76728"/>
    <lineage>
        <taxon>Bacteria</taxon>
        <taxon>Bacillati</taxon>
        <taxon>Actinomycetota</taxon>
        <taxon>Actinomycetes</taxon>
        <taxon>Kitasatosporales</taxon>
        <taxon>Streptomycetaceae</taxon>
        <taxon>Wenjunlia</taxon>
    </lineage>
</organism>
<proteinExistence type="predicted"/>
<accession>A0A0T6LT40</accession>
<evidence type="ECO:0000313" key="3">
    <source>
        <dbReference type="Proteomes" id="UP000050867"/>
    </source>
</evidence>
<dbReference type="InterPro" id="IPR017549">
    <property type="entry name" value="APMV_L690"/>
</dbReference>
<name>A0A0T6LT40_WENVI</name>
<reference evidence="2 3" key="1">
    <citation type="submission" date="2015-10" db="EMBL/GenBank/DDBJ databases">
        <title>Draft genome sequence of pyrrolomycin-producing Streptomyces vitaminophilus.</title>
        <authorList>
            <person name="Graham D.E."/>
            <person name="Mahan K.M."/>
            <person name="Klingeman D.M."/>
            <person name="Hettich R.L."/>
            <person name="Parry R.J."/>
        </authorList>
    </citation>
    <scope>NUCLEOTIDE SEQUENCE [LARGE SCALE GENOMIC DNA]</scope>
    <source>
        <strain evidence="2 3">ATCC 31673</strain>
    </source>
</reference>
<dbReference type="STRING" id="76728.AQ490_03520"/>
<evidence type="ECO:0000256" key="1">
    <source>
        <dbReference type="SAM" id="MobiDB-lite"/>
    </source>
</evidence>
<feature type="region of interest" description="Disordered" evidence="1">
    <location>
        <begin position="1"/>
        <end position="21"/>
    </location>
</feature>
<dbReference type="NCBIfam" id="TIGR03118">
    <property type="entry name" value="PEPCTERM_chp_1"/>
    <property type="match status" value="1"/>
</dbReference>
<evidence type="ECO:0000313" key="2">
    <source>
        <dbReference type="EMBL" id="KRV49277.1"/>
    </source>
</evidence>
<sequence length="358" mass="38679">MGALAAASPPQAQEPQHHPRHHGFREVDLVSDVAGRAQRTDPNLVNPWGLATARSGELWVSDNGSDKATTYTGGQKGRPVTIGSRVVSFPTGGAPTGVVRNDTDDFEFSGFGRTAPARFLFAGERGDLFAYSPAVSRTNAVRVAHEDSGTETAVFKGLTLVRDRDDRHGDDEARLLVANFRDARIDVFDEDFNLVPSPGAFQDPNLPAGFAPFDVKEIGSKVFVTYALQDAEKEDDVAGPGNGFVNVFSQEGEFLKRFASRGVLNSPWGLEVAPRKFGRFSGDLLVGNFGDGRINVFDRHTGHFEGTLKDRHGDPITIPGLWGLHRGTEKAGGRDAVWFAAGINDENNGLLGVLRAEH</sequence>
<comment type="caution">
    <text evidence="2">The sequence shown here is derived from an EMBL/GenBank/DDBJ whole genome shotgun (WGS) entry which is preliminary data.</text>
</comment>
<dbReference type="Gene3D" id="2.120.10.30">
    <property type="entry name" value="TolB, C-terminal domain"/>
    <property type="match status" value="1"/>
</dbReference>
<dbReference type="InterPro" id="IPR011042">
    <property type="entry name" value="6-blade_b-propeller_TolB-like"/>
</dbReference>
<dbReference type="Proteomes" id="UP000050867">
    <property type="component" value="Unassembled WGS sequence"/>
</dbReference>
<dbReference type="EMBL" id="LLZU01000013">
    <property type="protein sequence ID" value="KRV49277.1"/>
    <property type="molecule type" value="Genomic_DNA"/>
</dbReference>
<dbReference type="eggNOG" id="COG3391">
    <property type="taxonomic scope" value="Bacteria"/>
</dbReference>
<dbReference type="AlphaFoldDB" id="A0A0T6LT40"/>
<evidence type="ECO:0008006" key="4">
    <source>
        <dbReference type="Google" id="ProtNLM"/>
    </source>
</evidence>
<keyword evidence="3" id="KW-1185">Reference proteome</keyword>
<protein>
    <recommendedName>
        <fullName evidence="4">TIGR03118 family protein</fullName>
    </recommendedName>
</protein>
<gene>
    <name evidence="2" type="ORF">AQ490_03520</name>
</gene>
<dbReference type="SUPFAM" id="SSF63825">
    <property type="entry name" value="YWTD domain"/>
    <property type="match status" value="1"/>
</dbReference>